<organism evidence="1 2">
    <name type="scientific">Methylosinus trichosporium (strain ATCC 35070 / NCIMB 11131 / UNIQEM 75 / OB3b)</name>
    <dbReference type="NCBI Taxonomy" id="595536"/>
    <lineage>
        <taxon>Bacteria</taxon>
        <taxon>Pseudomonadati</taxon>
        <taxon>Pseudomonadota</taxon>
        <taxon>Alphaproteobacteria</taxon>
        <taxon>Hyphomicrobiales</taxon>
        <taxon>Methylocystaceae</taxon>
        <taxon>Methylosinus</taxon>
    </lineage>
</organism>
<protein>
    <submittedName>
        <fullName evidence="1">Glycosyltransferase family 2 protein</fullName>
    </submittedName>
</protein>
<dbReference type="STRING" id="595536.GCA_000178815_04383"/>
<dbReference type="Pfam" id="PF13704">
    <property type="entry name" value="Glyco_tranf_2_4"/>
    <property type="match status" value="1"/>
</dbReference>
<reference evidence="2" key="1">
    <citation type="submission" date="2017-10" db="EMBL/GenBank/DDBJ databases">
        <title>Completed PacBio SMRT sequence of Methylosinus trichosporium OB3b reveals presence of a third large plasmid.</title>
        <authorList>
            <person name="Charles T.C."/>
            <person name="Lynch M.D.J."/>
            <person name="Heil J.R."/>
            <person name="Cheng J."/>
        </authorList>
    </citation>
    <scope>NUCLEOTIDE SEQUENCE [LARGE SCALE GENOMIC DNA]</scope>
    <source>
        <strain evidence="2">OB3b</strain>
    </source>
</reference>
<gene>
    <name evidence="1" type="ORF">CQW49_03895</name>
</gene>
<evidence type="ECO:0000313" key="1">
    <source>
        <dbReference type="EMBL" id="ATQ67127.1"/>
    </source>
</evidence>
<keyword evidence="2" id="KW-1185">Reference proteome</keyword>
<sequence>MLMWRFRCFPQTSLEEQEFMSRDKVVLAVNVVDNADTLREFLDWHRAIGVDFIVAFDSGSTDGSRDIFDEYARSGALSWMSQPRKNIDGFDPFSELARIAHDRFEADWIIVADADEFLCVTGDLHSILQEAKRDEISVLSVPRFNMTGTPPAPGQNALEVLNLRIDQPLALSRQERLSGDIKIPQIFAPIRPKTIVLASRFVEYGAGAHTATTSSGRTAERAELRMLHYPFRSFEEFERKVENITVWMAANTHLPPSWGWHWRRYIRLREEGRLKQEFDGQFASLERARQLIEGGACSVDDTIASWVRGSLPRRA</sequence>
<accession>A0A2D2CWK6</accession>
<dbReference type="KEGG" id="mtw:CQW49_03895"/>
<dbReference type="InterPro" id="IPR029044">
    <property type="entry name" value="Nucleotide-diphossugar_trans"/>
</dbReference>
<dbReference type="SUPFAM" id="SSF53448">
    <property type="entry name" value="Nucleotide-diphospho-sugar transferases"/>
    <property type="match status" value="1"/>
</dbReference>
<dbReference type="Proteomes" id="UP000230709">
    <property type="component" value="Chromosome"/>
</dbReference>
<dbReference type="GO" id="GO:0016740">
    <property type="term" value="F:transferase activity"/>
    <property type="evidence" value="ECO:0007669"/>
    <property type="project" value="UniProtKB-KW"/>
</dbReference>
<dbReference type="AlphaFoldDB" id="A0A2D2CWK6"/>
<dbReference type="EMBL" id="CP023737">
    <property type="protein sequence ID" value="ATQ67127.1"/>
    <property type="molecule type" value="Genomic_DNA"/>
</dbReference>
<name>A0A2D2CWK6_METT3</name>
<evidence type="ECO:0000313" key="2">
    <source>
        <dbReference type="Proteomes" id="UP000230709"/>
    </source>
</evidence>
<proteinExistence type="predicted"/>
<keyword evidence="1" id="KW-0808">Transferase</keyword>